<dbReference type="GO" id="GO:0003910">
    <property type="term" value="F:DNA ligase (ATP) activity"/>
    <property type="evidence" value="ECO:0007669"/>
    <property type="project" value="UniProtKB-EC"/>
</dbReference>
<evidence type="ECO:0000313" key="1">
    <source>
        <dbReference type="EMBL" id="CAA9501100.1"/>
    </source>
</evidence>
<protein>
    <submittedName>
        <fullName evidence="1">ATP-dependent DNA ligase clustered with Ku protein, LigD</fullName>
        <ecNumber evidence="1">6.5.1.1</ecNumber>
    </submittedName>
</protein>
<accession>A0A6J4SPW1</accession>
<feature type="non-terminal residue" evidence="1">
    <location>
        <position position="1"/>
    </location>
</feature>
<name>A0A6J4SPW1_9ACTN</name>
<proteinExistence type="predicted"/>
<dbReference type="EMBL" id="CADCVO010000362">
    <property type="protein sequence ID" value="CAA9501100.1"/>
    <property type="molecule type" value="Genomic_DNA"/>
</dbReference>
<dbReference type="Gene3D" id="3.90.920.10">
    <property type="entry name" value="DNA primase, PRIM domain"/>
    <property type="match status" value="1"/>
</dbReference>
<reference evidence="1" key="1">
    <citation type="submission" date="2020-02" db="EMBL/GenBank/DDBJ databases">
        <authorList>
            <person name="Meier V. D."/>
        </authorList>
    </citation>
    <scope>NUCLEOTIDE SEQUENCE</scope>
    <source>
        <strain evidence="1">AVDCRST_MAG13</strain>
    </source>
</reference>
<sequence length="51" mass="5421">TPVTWDEVAACERAGDPDLLRFTSTQVLARVAEHGDLFADALSVVQAPPAL</sequence>
<keyword evidence="1" id="KW-0436">Ligase</keyword>
<organism evidence="1">
    <name type="scientific">uncultured Solirubrobacteraceae bacterium</name>
    <dbReference type="NCBI Taxonomy" id="1162706"/>
    <lineage>
        <taxon>Bacteria</taxon>
        <taxon>Bacillati</taxon>
        <taxon>Actinomycetota</taxon>
        <taxon>Thermoleophilia</taxon>
        <taxon>Solirubrobacterales</taxon>
        <taxon>Solirubrobacteraceae</taxon>
        <taxon>environmental samples</taxon>
    </lineage>
</organism>
<gene>
    <name evidence="1" type="ORF">AVDCRST_MAG13-2257</name>
</gene>
<dbReference type="AlphaFoldDB" id="A0A6J4SPW1"/>
<dbReference type="EC" id="6.5.1.1" evidence="1"/>